<keyword evidence="3" id="KW-1185">Reference proteome</keyword>
<dbReference type="SUPFAM" id="SSF51735">
    <property type="entry name" value="NAD(P)-binding Rossmann-fold domains"/>
    <property type="match status" value="1"/>
</dbReference>
<dbReference type="InterPro" id="IPR001509">
    <property type="entry name" value="Epimerase_deHydtase"/>
</dbReference>
<dbReference type="InterPro" id="IPR051783">
    <property type="entry name" value="NAD(P)-dependent_oxidoreduct"/>
</dbReference>
<dbReference type="RefSeq" id="WP_379708638.1">
    <property type="nucleotide sequence ID" value="NZ_JBHSCZ010000002.1"/>
</dbReference>
<dbReference type="EMBL" id="JBHSCZ010000002">
    <property type="protein sequence ID" value="MFC4262817.1"/>
    <property type="molecule type" value="Genomic_DNA"/>
</dbReference>
<feature type="domain" description="NAD-dependent epimerase/dehydratase" evidence="1">
    <location>
        <begin position="2"/>
        <end position="218"/>
    </location>
</feature>
<protein>
    <submittedName>
        <fullName evidence="2">NAD-dependent epimerase/dehydratase family protein</fullName>
    </submittedName>
</protein>
<dbReference type="PANTHER" id="PTHR48079">
    <property type="entry name" value="PROTEIN YEEZ"/>
    <property type="match status" value="1"/>
</dbReference>
<dbReference type="InterPro" id="IPR036291">
    <property type="entry name" value="NAD(P)-bd_dom_sf"/>
</dbReference>
<reference evidence="3" key="1">
    <citation type="journal article" date="2019" name="Int. J. Syst. Evol. Microbiol.">
        <title>The Global Catalogue of Microorganisms (GCM) 10K type strain sequencing project: providing services to taxonomists for standard genome sequencing and annotation.</title>
        <authorList>
            <consortium name="The Broad Institute Genomics Platform"/>
            <consortium name="The Broad Institute Genome Sequencing Center for Infectious Disease"/>
            <person name="Wu L."/>
            <person name="Ma J."/>
        </authorList>
    </citation>
    <scope>NUCLEOTIDE SEQUENCE [LARGE SCALE GENOMIC DNA]</scope>
    <source>
        <strain evidence="3">CECT 8289</strain>
    </source>
</reference>
<name>A0ABV8QT18_9BACT</name>
<dbReference type="Proteomes" id="UP001595907">
    <property type="component" value="Unassembled WGS sequence"/>
</dbReference>
<accession>A0ABV8QT18</accession>
<organism evidence="2 3">
    <name type="scientific">Ferruginibacter yonginensis</name>
    <dbReference type="NCBI Taxonomy" id="1310416"/>
    <lineage>
        <taxon>Bacteria</taxon>
        <taxon>Pseudomonadati</taxon>
        <taxon>Bacteroidota</taxon>
        <taxon>Chitinophagia</taxon>
        <taxon>Chitinophagales</taxon>
        <taxon>Chitinophagaceae</taxon>
        <taxon>Ferruginibacter</taxon>
    </lineage>
</organism>
<evidence type="ECO:0000259" key="1">
    <source>
        <dbReference type="Pfam" id="PF01370"/>
    </source>
</evidence>
<sequence length="322" mass="34876">MILVTGAAGLLGTTLVEQLLAKGYTVKAMYHHKPININHPQLIKIQADLLDVYALADAMQGVIQVYHCAALVSFNPKDAAALFSINVEGTANVVNACLDAGIQKLVHVSSVAALGRIRPGEMITEKMDWTPSTSNSKYGQSKYLGELEVWRGVAEGLQAAVVNPAIILGAGDWNDSSTKIFKSVYDEFPWYTEGVTGFVAATDVAKAMILLMESNISGEKFILSAANETYKHVFETIATAFGKKAPSKKVTPFIAALAWRFEALKSRLTGTSPLLTKETTLTALTKVYYDNSKLLSYLPSFQYTALNNTIVEACNKLLATKA</sequence>
<dbReference type="Gene3D" id="3.40.50.720">
    <property type="entry name" value="NAD(P)-binding Rossmann-like Domain"/>
    <property type="match status" value="1"/>
</dbReference>
<gene>
    <name evidence="2" type="ORF">ACFOWM_08015</name>
</gene>
<dbReference type="PANTHER" id="PTHR48079:SF6">
    <property type="entry name" value="NAD(P)-BINDING DOMAIN-CONTAINING PROTEIN-RELATED"/>
    <property type="match status" value="1"/>
</dbReference>
<evidence type="ECO:0000313" key="2">
    <source>
        <dbReference type="EMBL" id="MFC4262817.1"/>
    </source>
</evidence>
<dbReference type="Pfam" id="PF01370">
    <property type="entry name" value="Epimerase"/>
    <property type="match status" value="1"/>
</dbReference>
<comment type="caution">
    <text evidence="2">The sequence shown here is derived from an EMBL/GenBank/DDBJ whole genome shotgun (WGS) entry which is preliminary data.</text>
</comment>
<proteinExistence type="predicted"/>
<evidence type="ECO:0000313" key="3">
    <source>
        <dbReference type="Proteomes" id="UP001595907"/>
    </source>
</evidence>